<proteinExistence type="predicted"/>
<sequence>MLENSWRFSKLSYGLIWKNKELLIFPLLSGIAEIFILASFIIPFFLTLQGGTGNILASAGFYIVLFIFYFVTNAIVLIFNTGLIACVFKILHGYNPSLGYGLSFAFKRLPQIISWSILSAVISVILNALEKNETISSLVTGILGVTWSAITYFVVPVIVMNGLGPIGAIKRSGETLRSTWGKALIGNFSLKIIGFLLLLPVLILLGIGLFFAINAGSPVGIGVVAGLGVLAFIVDYLLTEAVNSVFKCYLFVYATDREVLDEGYTEAFADAFCPKRR</sequence>
<protein>
    <recommendedName>
        <fullName evidence="4">Glycerophosphoryl diester phosphodiesterase membrane domain-containing protein</fullName>
    </recommendedName>
</protein>
<dbReference type="EMBL" id="CP042326">
    <property type="protein sequence ID" value="QDZ41033.1"/>
    <property type="molecule type" value="Genomic_DNA"/>
</dbReference>
<keyword evidence="3" id="KW-1185">Reference proteome</keyword>
<evidence type="ECO:0008006" key="4">
    <source>
        <dbReference type="Google" id="ProtNLM"/>
    </source>
</evidence>
<feature type="transmembrane region" description="Helical" evidence="1">
    <location>
        <begin position="21"/>
        <end position="46"/>
    </location>
</feature>
<dbReference type="InterPro" id="IPR046157">
    <property type="entry name" value="DUF6159"/>
</dbReference>
<gene>
    <name evidence="2" type="ORF">FRE64_14445</name>
</gene>
<feature type="transmembrane region" description="Helical" evidence="1">
    <location>
        <begin position="112"/>
        <end position="129"/>
    </location>
</feature>
<feature type="transmembrane region" description="Helical" evidence="1">
    <location>
        <begin position="219"/>
        <end position="238"/>
    </location>
</feature>
<keyword evidence="1" id="KW-0472">Membrane</keyword>
<dbReference type="KEGG" id="enn:FRE64_14445"/>
<organism evidence="2 3">
    <name type="scientific">Euhalothece natronophila Z-M001</name>
    <dbReference type="NCBI Taxonomy" id="522448"/>
    <lineage>
        <taxon>Bacteria</taxon>
        <taxon>Bacillati</taxon>
        <taxon>Cyanobacteriota</taxon>
        <taxon>Cyanophyceae</taxon>
        <taxon>Oscillatoriophycideae</taxon>
        <taxon>Chroococcales</taxon>
        <taxon>Halothecacae</taxon>
        <taxon>Halothece cluster</taxon>
        <taxon>Euhalothece</taxon>
    </lineage>
</organism>
<dbReference type="Proteomes" id="UP000318453">
    <property type="component" value="Chromosome"/>
</dbReference>
<dbReference type="AlphaFoldDB" id="A0A5B8NP19"/>
<accession>A0A5B8NP19</accession>
<dbReference type="RefSeq" id="WP_146296871.1">
    <property type="nucleotide sequence ID" value="NZ_CP042326.1"/>
</dbReference>
<evidence type="ECO:0000313" key="2">
    <source>
        <dbReference type="EMBL" id="QDZ41033.1"/>
    </source>
</evidence>
<name>A0A5B8NP19_9CHRO</name>
<keyword evidence="1" id="KW-1133">Transmembrane helix</keyword>
<evidence type="ECO:0000256" key="1">
    <source>
        <dbReference type="SAM" id="Phobius"/>
    </source>
</evidence>
<feature type="transmembrane region" description="Helical" evidence="1">
    <location>
        <begin position="149"/>
        <end position="169"/>
    </location>
</feature>
<feature type="transmembrane region" description="Helical" evidence="1">
    <location>
        <begin position="66"/>
        <end position="91"/>
    </location>
</feature>
<evidence type="ECO:0000313" key="3">
    <source>
        <dbReference type="Proteomes" id="UP000318453"/>
    </source>
</evidence>
<dbReference type="Pfam" id="PF19656">
    <property type="entry name" value="DUF6159"/>
    <property type="match status" value="1"/>
</dbReference>
<keyword evidence="1" id="KW-0812">Transmembrane</keyword>
<dbReference type="OrthoDB" id="5637493at2"/>
<reference evidence="2" key="1">
    <citation type="submission" date="2019-08" db="EMBL/GenBank/DDBJ databases">
        <title>Carotenoids and Carotenoid Binding Proteins in the Halophilic Cyanobacterium Euhalothece sp. ZM00.</title>
        <authorList>
            <person name="Cho S.M."/>
            <person name="Song J.Y."/>
            <person name="Park Y.-I."/>
        </authorList>
    </citation>
    <scope>NUCLEOTIDE SEQUENCE [LARGE SCALE GENOMIC DNA]</scope>
    <source>
        <strain evidence="2">Z-M001</strain>
    </source>
</reference>
<feature type="transmembrane region" description="Helical" evidence="1">
    <location>
        <begin position="190"/>
        <end position="213"/>
    </location>
</feature>